<evidence type="ECO:0000313" key="8">
    <source>
        <dbReference type="EMBL" id="MCP1336036.1"/>
    </source>
</evidence>
<evidence type="ECO:0000256" key="4">
    <source>
        <dbReference type="ARBA" id="ARBA00022692"/>
    </source>
</evidence>
<dbReference type="InterPro" id="IPR050601">
    <property type="entry name" value="CPA3_antiporter_subunitC"/>
</dbReference>
<evidence type="ECO:0000256" key="1">
    <source>
        <dbReference type="ARBA" id="ARBA00004651"/>
    </source>
</evidence>
<evidence type="ECO:0000256" key="3">
    <source>
        <dbReference type="ARBA" id="ARBA00022475"/>
    </source>
</evidence>
<keyword evidence="3" id="KW-1003">Cell membrane</keyword>
<organism evidence="8 9">
    <name type="scientific">Futiania mangrovi</name>
    <dbReference type="NCBI Taxonomy" id="2959716"/>
    <lineage>
        <taxon>Bacteria</taxon>
        <taxon>Pseudomonadati</taxon>
        <taxon>Pseudomonadota</taxon>
        <taxon>Alphaproteobacteria</taxon>
        <taxon>Futianiales</taxon>
        <taxon>Futianiaceae</taxon>
        <taxon>Futiania</taxon>
    </lineage>
</organism>
<dbReference type="InterPro" id="IPR039428">
    <property type="entry name" value="NUOK/Mnh_C1-like"/>
</dbReference>
<comment type="subcellular location">
    <subcellularLocation>
        <location evidence="1">Cell membrane</location>
        <topology evidence="1">Multi-pass membrane protein</topology>
    </subcellularLocation>
</comment>
<comment type="caution">
    <text evidence="8">The sequence shown here is derived from an EMBL/GenBank/DDBJ whole genome shotgun (WGS) entry which is preliminary data.</text>
</comment>
<dbReference type="RefSeq" id="WP_269331956.1">
    <property type="nucleotide sequence ID" value="NZ_JAMZFT010000001.1"/>
</dbReference>
<evidence type="ECO:0000313" key="9">
    <source>
        <dbReference type="Proteomes" id="UP001055804"/>
    </source>
</evidence>
<dbReference type="Proteomes" id="UP001055804">
    <property type="component" value="Unassembled WGS sequence"/>
</dbReference>
<dbReference type="EMBL" id="JAMZFT010000001">
    <property type="protein sequence ID" value="MCP1336036.1"/>
    <property type="molecule type" value="Genomic_DNA"/>
</dbReference>
<reference evidence="8" key="1">
    <citation type="submission" date="2022-06" db="EMBL/GenBank/DDBJ databases">
        <title>Isolation and Genomics of Futiania mangrovii gen. nov., sp. nov., a Rare and Metabolically-versatile member in the Class Alphaproteobacteria.</title>
        <authorList>
            <person name="Liu L."/>
            <person name="Huang W.-C."/>
            <person name="Pan J."/>
            <person name="Li J."/>
            <person name="Huang Y."/>
            <person name="Du H."/>
            <person name="Liu Y."/>
            <person name="Li M."/>
        </authorList>
    </citation>
    <scope>NUCLEOTIDE SEQUENCE</scope>
    <source>
        <strain evidence="8">FT118</strain>
    </source>
</reference>
<dbReference type="Pfam" id="PF00420">
    <property type="entry name" value="Oxidored_q2"/>
    <property type="match status" value="1"/>
</dbReference>
<evidence type="ECO:0000256" key="5">
    <source>
        <dbReference type="ARBA" id="ARBA00022989"/>
    </source>
</evidence>
<proteinExistence type="inferred from homology"/>
<dbReference type="PANTHER" id="PTHR34583">
    <property type="entry name" value="ANTIPORTER SUBUNIT MNHC2-RELATED"/>
    <property type="match status" value="1"/>
</dbReference>
<dbReference type="GO" id="GO:0005886">
    <property type="term" value="C:plasma membrane"/>
    <property type="evidence" value="ECO:0007669"/>
    <property type="project" value="UniProtKB-SubCell"/>
</dbReference>
<feature type="transmembrane region" description="Helical" evidence="7">
    <location>
        <begin position="81"/>
        <end position="105"/>
    </location>
</feature>
<keyword evidence="9" id="KW-1185">Reference proteome</keyword>
<dbReference type="NCBIfam" id="NF005621">
    <property type="entry name" value="PRK07375.1-6"/>
    <property type="match status" value="1"/>
</dbReference>
<feature type="transmembrane region" description="Helical" evidence="7">
    <location>
        <begin position="15"/>
        <end position="34"/>
    </location>
</feature>
<dbReference type="NCBIfam" id="NF005624">
    <property type="entry name" value="PRK07375.2-3"/>
    <property type="match status" value="1"/>
</dbReference>
<evidence type="ECO:0000256" key="7">
    <source>
        <dbReference type="SAM" id="Phobius"/>
    </source>
</evidence>
<evidence type="ECO:0000256" key="2">
    <source>
        <dbReference type="ARBA" id="ARBA00010388"/>
    </source>
</evidence>
<dbReference type="Gene3D" id="1.10.287.3510">
    <property type="match status" value="1"/>
</dbReference>
<keyword evidence="5 7" id="KW-1133">Transmembrane helix</keyword>
<evidence type="ECO:0000256" key="6">
    <source>
        <dbReference type="ARBA" id="ARBA00023136"/>
    </source>
</evidence>
<sequence length="135" mass="14375">MADFDHLSGLVLGLYNYWIVIALMMTGLYIVMACGNLVKKIVGLNVFQTSVFLFYISMGKVEGGTAPILTGDPAEVFSNPLPHVLILTAIVVGVAGTALGLALAVRIRESYGTIEEDEINEADISDARLGKGSRA</sequence>
<keyword evidence="6 7" id="KW-0472">Membrane</keyword>
<keyword evidence="4 7" id="KW-0812">Transmembrane</keyword>
<dbReference type="PANTHER" id="PTHR34583:SF2">
    <property type="entry name" value="ANTIPORTER SUBUNIT MNHC2-RELATED"/>
    <property type="match status" value="1"/>
</dbReference>
<accession>A0A9J6P8J5</accession>
<protein>
    <submittedName>
        <fullName evidence="8">Cation:proton antiporter subunit C</fullName>
    </submittedName>
</protein>
<name>A0A9J6P8J5_9PROT</name>
<feature type="transmembrane region" description="Helical" evidence="7">
    <location>
        <begin position="41"/>
        <end position="61"/>
    </location>
</feature>
<dbReference type="AlphaFoldDB" id="A0A9J6P8J5"/>
<gene>
    <name evidence="8" type="ORF">NJQ99_06425</name>
</gene>
<comment type="similarity">
    <text evidence="2">Belongs to the CPA3 antiporters (TC 2.A.63) subunit C family.</text>
</comment>